<gene>
    <name evidence="1" type="ORF">KSU1_B0588</name>
</gene>
<evidence type="ECO:0000313" key="2">
    <source>
        <dbReference type="Proteomes" id="UP000002985"/>
    </source>
</evidence>
<protein>
    <submittedName>
        <fullName evidence="1">Uncharacterized protein</fullName>
    </submittedName>
</protein>
<evidence type="ECO:0000313" key="1">
    <source>
        <dbReference type="EMBL" id="GAB61445.1"/>
    </source>
</evidence>
<keyword evidence="2" id="KW-1185">Reference proteome</keyword>
<accession>I3IIA0</accession>
<dbReference type="AlphaFoldDB" id="I3IIA0"/>
<name>I3IIA0_9BACT</name>
<proteinExistence type="predicted"/>
<dbReference type="EMBL" id="BAFH01000002">
    <property type="protein sequence ID" value="GAB61445.1"/>
    <property type="molecule type" value="Genomic_DNA"/>
</dbReference>
<dbReference type="Proteomes" id="UP000002985">
    <property type="component" value="Unassembled WGS sequence"/>
</dbReference>
<comment type="caution">
    <text evidence="1">The sequence shown here is derived from an EMBL/GenBank/DDBJ whole genome shotgun (WGS) entry which is preliminary data.</text>
</comment>
<reference evidence="1 2" key="1">
    <citation type="journal article" date="2012" name="FEBS Lett.">
        <title>Anammox organism KSU-1 expresses a NirK-type copper-containing nitrite reductase instead of a NirS-type with cytochrome cd1.</title>
        <authorList>
            <person name="Hira D."/>
            <person name="Toh H."/>
            <person name="Migita C.T."/>
            <person name="Okubo H."/>
            <person name="Nishiyama T."/>
            <person name="Hattori M."/>
            <person name="Furukawa K."/>
            <person name="Fujii T."/>
        </authorList>
    </citation>
    <scope>NUCLEOTIDE SEQUENCE [LARGE SCALE GENOMIC DNA]</scope>
</reference>
<organism evidence="1 2">
    <name type="scientific">Candidatus Jettenia caeni</name>
    <dbReference type="NCBI Taxonomy" id="247490"/>
    <lineage>
        <taxon>Bacteria</taxon>
        <taxon>Pseudomonadati</taxon>
        <taxon>Planctomycetota</taxon>
        <taxon>Candidatus Brocadiia</taxon>
        <taxon>Candidatus Brocadiales</taxon>
        <taxon>Candidatus Brocadiaceae</taxon>
        <taxon>Candidatus Jettenia</taxon>
    </lineage>
</organism>
<dbReference type="STRING" id="247490.KSU1_B0588"/>
<sequence length="159" mass="18056">MQQSQIDLKTGHMISLLAQLPSDKPLPVFPTSLYVEDAKHILILDYGVKPLSSDTRVAEPARIWRLSIPPAPINLEEISRDSSFVKPWGMTKDIDGSLIIVDRGEAHDDFDWRIPENPHEFGVIINYTKSSIQLQRAMTEINEIVQLEKPAHTNFTLKK</sequence>